<feature type="non-terminal residue" evidence="12">
    <location>
        <position position="1"/>
    </location>
</feature>
<evidence type="ECO:0000256" key="2">
    <source>
        <dbReference type="ARBA" id="ARBA00006375"/>
    </source>
</evidence>
<accession>A0A836FNN5</accession>
<dbReference type="EMBL" id="JAANIA010000992">
    <property type="protein sequence ID" value="KAG5322583.1"/>
    <property type="molecule type" value="Genomic_DNA"/>
</dbReference>
<sequence>MLDRDTAIHLVAGGWVLFSVSARARARVLDPARPGLLYSVDCSTFCVTSLGRVAGTAGAIVTCPLEVVKTRLQSSSSGFDPPPISKEFTSGHPTCKGSPTPEQRRRLCTGYPRYSNHFVSLSHFRVSTSPPDSSGNAPGIYQCLRYIIKNEGARGLFKGLGPNLIGVAPSRAIYFCAYSKSKVAFNAILPPDTPIVHVFSASCAGFTACTLTNPIWFIKTRLQLDHRSQKVTAIECMRRIYRQSGILGFYKGIVASYIGISETVIHFVIYEAVKAWLATHRSRASQTDDRKTFRDFIEFMAAGSFSKTIASTIAYPHEVARTRLREEGTKYRTFWQTLNTVWTEEGTKGLYRGLGTQLIRQIPNTAIIMATYEAVVYILTRHFRPVTVATSSTDVTSEFYNEAKAKRELA</sequence>
<dbReference type="FunFam" id="1.50.40.10:FF:000028">
    <property type="entry name" value="Solute carrier family 25 member 33"/>
    <property type="match status" value="1"/>
</dbReference>
<reference evidence="12" key="1">
    <citation type="submission" date="2020-02" db="EMBL/GenBank/DDBJ databases">
        <title>Relaxed selection underlies rapid genomic changes in the transitions from sociality to social parasitism in ants.</title>
        <authorList>
            <person name="Bi X."/>
        </authorList>
    </citation>
    <scope>NUCLEOTIDE SEQUENCE</scope>
    <source>
        <strain evidence="12">BGI-DK2014c</strain>
        <tissue evidence="12">Whole body</tissue>
    </source>
</reference>
<dbReference type="PANTHER" id="PTHR45829">
    <property type="entry name" value="MITOCHONDRIAL CARRIER PROTEIN RIM2"/>
    <property type="match status" value="1"/>
</dbReference>
<dbReference type="Gene3D" id="1.50.40.10">
    <property type="entry name" value="Mitochondrial carrier domain"/>
    <property type="match status" value="1"/>
</dbReference>
<name>A0A836FNN5_9HYME</name>
<dbReference type="InterPro" id="IPR018108">
    <property type="entry name" value="MCP_transmembrane"/>
</dbReference>
<keyword evidence="9 10" id="KW-0472">Membrane</keyword>
<keyword evidence="5" id="KW-0677">Repeat</keyword>
<evidence type="ECO:0000313" key="13">
    <source>
        <dbReference type="Proteomes" id="UP000668214"/>
    </source>
</evidence>
<dbReference type="SUPFAM" id="SSF103506">
    <property type="entry name" value="Mitochondrial carrier"/>
    <property type="match status" value="1"/>
</dbReference>
<evidence type="ECO:0000256" key="9">
    <source>
        <dbReference type="ARBA" id="ARBA00023136"/>
    </source>
</evidence>
<protein>
    <submittedName>
        <fullName evidence="12">S2536 protein</fullName>
    </submittedName>
</protein>
<keyword evidence="3 11" id="KW-0813">Transport</keyword>
<dbReference type="Pfam" id="PF00153">
    <property type="entry name" value="Mito_carr"/>
    <property type="match status" value="4"/>
</dbReference>
<dbReference type="GO" id="GO:0005743">
    <property type="term" value="C:mitochondrial inner membrane"/>
    <property type="evidence" value="ECO:0007669"/>
    <property type="project" value="UniProtKB-SubCell"/>
</dbReference>
<dbReference type="InterPro" id="IPR023395">
    <property type="entry name" value="MCP_dom_sf"/>
</dbReference>
<evidence type="ECO:0000256" key="4">
    <source>
        <dbReference type="ARBA" id="ARBA00022692"/>
    </source>
</evidence>
<evidence type="ECO:0000256" key="1">
    <source>
        <dbReference type="ARBA" id="ARBA00004448"/>
    </source>
</evidence>
<feature type="repeat" description="Solcar" evidence="10">
    <location>
        <begin position="294"/>
        <end position="378"/>
    </location>
</feature>
<feature type="non-terminal residue" evidence="12">
    <location>
        <position position="410"/>
    </location>
</feature>
<dbReference type="PANTHER" id="PTHR45829:SF4">
    <property type="entry name" value="MITOCHONDRIAL CARRIER PROTEIN RIM2"/>
    <property type="match status" value="1"/>
</dbReference>
<organism evidence="12 13">
    <name type="scientific">Pseudoatta argentina</name>
    <dbReference type="NCBI Taxonomy" id="621737"/>
    <lineage>
        <taxon>Eukaryota</taxon>
        <taxon>Metazoa</taxon>
        <taxon>Ecdysozoa</taxon>
        <taxon>Arthropoda</taxon>
        <taxon>Hexapoda</taxon>
        <taxon>Insecta</taxon>
        <taxon>Pterygota</taxon>
        <taxon>Neoptera</taxon>
        <taxon>Endopterygota</taxon>
        <taxon>Hymenoptera</taxon>
        <taxon>Apocrita</taxon>
        <taxon>Aculeata</taxon>
        <taxon>Formicoidea</taxon>
        <taxon>Formicidae</taxon>
        <taxon>Myrmicinae</taxon>
        <taxon>Pseudoatta</taxon>
    </lineage>
</organism>
<evidence type="ECO:0000256" key="3">
    <source>
        <dbReference type="ARBA" id="ARBA00022448"/>
    </source>
</evidence>
<gene>
    <name evidence="12" type="primary">Slc25a36a</name>
    <name evidence="12" type="ORF">G6Z78_0010304</name>
</gene>
<evidence type="ECO:0000256" key="7">
    <source>
        <dbReference type="ARBA" id="ARBA00022989"/>
    </source>
</evidence>
<evidence type="ECO:0000256" key="5">
    <source>
        <dbReference type="ARBA" id="ARBA00022737"/>
    </source>
</evidence>
<dbReference type="AlphaFoldDB" id="A0A836FNN5"/>
<feature type="repeat" description="Solcar" evidence="10">
    <location>
        <begin position="192"/>
        <end position="276"/>
    </location>
</feature>
<evidence type="ECO:0000256" key="6">
    <source>
        <dbReference type="ARBA" id="ARBA00022792"/>
    </source>
</evidence>
<keyword evidence="6" id="KW-0999">Mitochondrion inner membrane</keyword>
<proteinExistence type="inferred from homology"/>
<dbReference type="GO" id="GO:0015218">
    <property type="term" value="F:pyrimidine nucleotide transmembrane transporter activity"/>
    <property type="evidence" value="ECO:0007669"/>
    <property type="project" value="InterPro"/>
</dbReference>
<keyword evidence="4 10" id="KW-0812">Transmembrane</keyword>
<keyword evidence="8" id="KW-0496">Mitochondrion</keyword>
<dbReference type="GO" id="GO:1990519">
    <property type="term" value="P:pyrimidine nucleotide import into mitochondrion"/>
    <property type="evidence" value="ECO:0007669"/>
    <property type="project" value="TreeGrafter"/>
</dbReference>
<dbReference type="InterPro" id="IPR049562">
    <property type="entry name" value="SLC25A33/36-like"/>
</dbReference>
<evidence type="ECO:0000313" key="12">
    <source>
        <dbReference type="EMBL" id="KAG5322583.1"/>
    </source>
</evidence>
<keyword evidence="7" id="KW-1133">Transmembrane helix</keyword>
<keyword evidence="13" id="KW-1185">Reference proteome</keyword>
<evidence type="ECO:0000256" key="11">
    <source>
        <dbReference type="RuleBase" id="RU000488"/>
    </source>
</evidence>
<evidence type="ECO:0000256" key="10">
    <source>
        <dbReference type="PROSITE-ProRule" id="PRU00282"/>
    </source>
</evidence>
<evidence type="ECO:0000256" key="8">
    <source>
        <dbReference type="ARBA" id="ARBA00023128"/>
    </source>
</evidence>
<comment type="similarity">
    <text evidence="2 11">Belongs to the mitochondrial carrier (TC 2.A.29) family.</text>
</comment>
<comment type="subcellular location">
    <subcellularLocation>
        <location evidence="1">Mitochondrion inner membrane</location>
        <topology evidence="1">Multi-pass membrane protein</topology>
    </subcellularLocation>
</comment>
<comment type="caution">
    <text evidence="12">The sequence shown here is derived from an EMBL/GenBank/DDBJ whole genome shotgun (WGS) entry which is preliminary data.</text>
</comment>
<feature type="repeat" description="Solcar" evidence="10">
    <location>
        <begin position="42"/>
        <end position="184"/>
    </location>
</feature>
<dbReference type="PROSITE" id="PS50920">
    <property type="entry name" value="SOLCAR"/>
    <property type="match status" value="3"/>
</dbReference>
<dbReference type="Proteomes" id="UP000668214">
    <property type="component" value="Unassembled WGS sequence"/>
</dbReference>